<comment type="caution">
    <text evidence="9">The sequence shown here is derived from an EMBL/GenBank/DDBJ whole genome shotgun (WGS) entry which is preliminary data.</text>
</comment>
<evidence type="ECO:0000256" key="3">
    <source>
        <dbReference type="ARBA" id="ARBA00022452"/>
    </source>
</evidence>
<keyword evidence="6" id="KW-0998">Cell outer membrane</keyword>
<dbReference type="InterPro" id="IPR036942">
    <property type="entry name" value="Beta-barrel_TonB_sf"/>
</dbReference>
<evidence type="ECO:0000256" key="1">
    <source>
        <dbReference type="ARBA" id="ARBA00004571"/>
    </source>
</evidence>
<sequence>MRNYLFAGAAAAALMVPASAYAQQITSGIQGTVVDGAGQPLAGVEVTVTDTRTGTSRTLVTGADGSFSTSGLVVGGPYTVSASSAGFGTQTIENITTTLQGNSRVDLQLASGGEDIVVTASRGNVSQLATGPGQSFSAEVINALPSFDRDIRDILRVDPRVSLERNLESDRVSCLGGNDRSNAFTVDGISQGDNYGLTDTPFSSRSGAPIPFGAISETSVQFAPFDVEYGSFTGCAINVVTKSGSNAFHGDAFFQYGDTSLAGDNVAGRPAKAAADDIRYGGSLGGPIIPDRLFFFGAYEHSEVTLAQDDGPSGGGFPNERAFITVEQFNEISEVLSSVYGRDTLGIVRDRPTVTDRYFGRLDWYITDDHRLEATYQRTEENSVRADDFSSTNFTGLDNFQNSGSTADYGSVRLYSRWSDVFSTELRYSRSEITDIQGPVGGGEAQDENPLTRIVVGVRNDDDRGLFISGPGFSRTANDLYTTIDQYKAKGLIDAGAHQITIGAELNTVNFDNLFVQNATGTLYFADVDALREGLLNAGTSTSVTTASAVGDGTTIGAEGAFSRDGNVNTARAKFSRSIYSAYAQDVWQASDALELTAGVRVEWYDGDHPDQNDNFVARYGFSNNTGFSNLEPVLLPRLAFNYDLGDFGFLGRAQVKGGVGIFSGGDPGVWFGNAFQNNGFGFASGNTNDAPCPGGQIDVVENGQFTGAPTCFRDAAITRAAAGLGDTQSIDPDIEIPTVVRANLGFEAQLGSGDGFFSGWNLNLDYIYSHYRKALTVVDLSQTIDIRRGVDGFTVDGQPIFGAIDPTAAGCDAVLAEDGVDIRWEGVTAACFSTSRDDEIQLTNGRSYNSHIGSLLLSKNFDRGVFTEGGNVFVNFGYAYTDSNDRRNMFNSTATSNYDLTAATNLQDPPEARGFYETRHSITFAANFSEQFFGDDLDTSLGFTFVAHSGRPYSLTFGGSGGFFDSASGFDNRLLYIPTGVDDPNLSDSSNDDAVADFVSYVDGLECAREAKGRIIERNTCTNDWYYDLDLNFSQELPGPLPGDSIKLTVLFDNFLNFLNSDWNVRRTRNFAGLVNVVSPPSGSPVDSEGKYIINSFQPDDANDITSSASLWRLKFGVSYQF</sequence>
<dbReference type="OrthoDB" id="9768147at2"/>
<dbReference type="GO" id="GO:0009279">
    <property type="term" value="C:cell outer membrane"/>
    <property type="evidence" value="ECO:0007669"/>
    <property type="project" value="UniProtKB-SubCell"/>
</dbReference>
<keyword evidence="9" id="KW-0675">Receptor</keyword>
<dbReference type="Pfam" id="PF13620">
    <property type="entry name" value="CarboxypepD_reg"/>
    <property type="match status" value="1"/>
</dbReference>
<dbReference type="PANTHER" id="PTHR30069">
    <property type="entry name" value="TONB-DEPENDENT OUTER MEMBRANE RECEPTOR"/>
    <property type="match status" value="1"/>
</dbReference>
<evidence type="ECO:0000256" key="4">
    <source>
        <dbReference type="ARBA" id="ARBA00022692"/>
    </source>
</evidence>
<evidence type="ECO:0000256" key="6">
    <source>
        <dbReference type="ARBA" id="ARBA00023237"/>
    </source>
</evidence>
<organism evidence="9 10">
    <name type="scientific">Sphingomonas gilva</name>
    <dbReference type="NCBI Taxonomy" id="2305907"/>
    <lineage>
        <taxon>Bacteria</taxon>
        <taxon>Pseudomonadati</taxon>
        <taxon>Pseudomonadota</taxon>
        <taxon>Alphaproteobacteria</taxon>
        <taxon>Sphingomonadales</taxon>
        <taxon>Sphingomonadaceae</taxon>
        <taxon>Sphingomonas</taxon>
    </lineage>
</organism>
<evidence type="ECO:0000313" key="9">
    <source>
        <dbReference type="EMBL" id="RHW16797.1"/>
    </source>
</evidence>
<dbReference type="Gene3D" id="2.40.170.20">
    <property type="entry name" value="TonB-dependent receptor, beta-barrel domain"/>
    <property type="match status" value="1"/>
</dbReference>
<evidence type="ECO:0000256" key="2">
    <source>
        <dbReference type="ARBA" id="ARBA00022448"/>
    </source>
</evidence>
<keyword evidence="7" id="KW-0732">Signal</keyword>
<feature type="chain" id="PRO_5017410637" evidence="7">
    <location>
        <begin position="23"/>
        <end position="1123"/>
    </location>
</feature>
<keyword evidence="5" id="KW-0472">Membrane</keyword>
<feature type="domain" description="TonB-dependent transporter Oar-like beta-barrel" evidence="8">
    <location>
        <begin position="240"/>
        <end position="304"/>
    </location>
</feature>
<reference evidence="9 10" key="1">
    <citation type="submission" date="2018-08" db="EMBL/GenBank/DDBJ databases">
        <title>The multiple taxonomic identification of Sphingomonas gilva.</title>
        <authorList>
            <person name="Zhu D."/>
            <person name="Zheng S."/>
        </authorList>
    </citation>
    <scope>NUCLEOTIDE SEQUENCE [LARGE SCALE GENOMIC DNA]</scope>
    <source>
        <strain evidence="9 10">ZDH117</strain>
    </source>
</reference>
<keyword evidence="10" id="KW-1185">Reference proteome</keyword>
<dbReference type="EMBL" id="QWLV01000007">
    <property type="protein sequence ID" value="RHW16797.1"/>
    <property type="molecule type" value="Genomic_DNA"/>
</dbReference>
<dbReference type="SUPFAM" id="SSF56935">
    <property type="entry name" value="Porins"/>
    <property type="match status" value="1"/>
</dbReference>
<dbReference type="InterPro" id="IPR057601">
    <property type="entry name" value="Oar-like_b-barrel"/>
</dbReference>
<dbReference type="InterPro" id="IPR008969">
    <property type="entry name" value="CarboxyPept-like_regulatory"/>
</dbReference>
<evidence type="ECO:0000313" key="10">
    <source>
        <dbReference type="Proteomes" id="UP000266693"/>
    </source>
</evidence>
<accession>A0A396RKJ3</accession>
<dbReference type="Gene3D" id="2.60.40.1120">
    <property type="entry name" value="Carboxypeptidase-like, regulatory domain"/>
    <property type="match status" value="1"/>
</dbReference>
<proteinExistence type="predicted"/>
<protein>
    <submittedName>
        <fullName evidence="9">TonB-dependent receptor</fullName>
    </submittedName>
</protein>
<dbReference type="AlphaFoldDB" id="A0A396RKJ3"/>
<comment type="subcellular location">
    <subcellularLocation>
        <location evidence="1">Cell outer membrane</location>
        <topology evidence="1">Multi-pass membrane protein</topology>
    </subcellularLocation>
</comment>
<evidence type="ECO:0000259" key="8">
    <source>
        <dbReference type="Pfam" id="PF25183"/>
    </source>
</evidence>
<keyword evidence="4" id="KW-0812">Transmembrane</keyword>
<dbReference type="RefSeq" id="WP_118864771.1">
    <property type="nucleotide sequence ID" value="NZ_QWLV01000007.1"/>
</dbReference>
<dbReference type="SUPFAM" id="SSF49464">
    <property type="entry name" value="Carboxypeptidase regulatory domain-like"/>
    <property type="match status" value="1"/>
</dbReference>
<feature type="signal peptide" evidence="7">
    <location>
        <begin position="1"/>
        <end position="22"/>
    </location>
</feature>
<name>A0A396RKJ3_9SPHN</name>
<gene>
    <name evidence="9" type="ORF">D1610_13815</name>
</gene>
<dbReference type="InterPro" id="IPR039426">
    <property type="entry name" value="TonB-dep_rcpt-like"/>
</dbReference>
<dbReference type="GO" id="GO:0015344">
    <property type="term" value="F:siderophore uptake transmembrane transporter activity"/>
    <property type="evidence" value="ECO:0007669"/>
    <property type="project" value="TreeGrafter"/>
</dbReference>
<dbReference type="Proteomes" id="UP000266693">
    <property type="component" value="Unassembled WGS sequence"/>
</dbReference>
<keyword evidence="2" id="KW-0813">Transport</keyword>
<dbReference type="PANTHER" id="PTHR30069:SF46">
    <property type="entry name" value="OAR PROTEIN"/>
    <property type="match status" value="1"/>
</dbReference>
<keyword evidence="3" id="KW-1134">Transmembrane beta strand</keyword>
<evidence type="ECO:0000256" key="5">
    <source>
        <dbReference type="ARBA" id="ARBA00023136"/>
    </source>
</evidence>
<dbReference type="GO" id="GO:0044718">
    <property type="term" value="P:siderophore transmembrane transport"/>
    <property type="evidence" value="ECO:0007669"/>
    <property type="project" value="TreeGrafter"/>
</dbReference>
<feature type="domain" description="TonB-dependent transporter Oar-like beta-barrel" evidence="8">
    <location>
        <begin position="353"/>
        <end position="959"/>
    </location>
</feature>
<dbReference type="Pfam" id="PF25183">
    <property type="entry name" value="OMP_b-brl_4"/>
    <property type="match status" value="2"/>
</dbReference>
<evidence type="ECO:0000256" key="7">
    <source>
        <dbReference type="SAM" id="SignalP"/>
    </source>
</evidence>